<dbReference type="InterPro" id="IPR038987">
    <property type="entry name" value="MoeA-like"/>
</dbReference>
<dbReference type="Gene3D" id="3.40.980.10">
    <property type="entry name" value="MoaB/Mog-like domain"/>
    <property type="match status" value="1"/>
</dbReference>
<comment type="cofactor">
    <cofactor evidence="5">
        <name>Mg(2+)</name>
        <dbReference type="ChEBI" id="CHEBI:18420"/>
    </cofactor>
</comment>
<comment type="pathway">
    <text evidence="5">Cofactor biosynthesis; molybdopterin biosynthesis.</text>
</comment>
<proteinExistence type="inferred from homology"/>
<evidence type="ECO:0000256" key="1">
    <source>
        <dbReference type="ARBA" id="ARBA00002901"/>
    </source>
</evidence>
<comment type="similarity">
    <text evidence="2 5">Belongs to the MoeA family.</text>
</comment>
<dbReference type="Gene3D" id="3.90.105.10">
    <property type="entry name" value="Molybdopterin biosynthesis moea protein, domain 2"/>
    <property type="match status" value="1"/>
</dbReference>
<dbReference type="GO" id="GO:0006777">
    <property type="term" value="P:Mo-molybdopterin cofactor biosynthetic process"/>
    <property type="evidence" value="ECO:0007669"/>
    <property type="project" value="UniProtKB-UniRule"/>
</dbReference>
<dbReference type="Proteomes" id="UP000198688">
    <property type="component" value="Chromosome I"/>
</dbReference>
<dbReference type="PANTHER" id="PTHR10192">
    <property type="entry name" value="MOLYBDOPTERIN BIOSYNTHESIS PROTEIN"/>
    <property type="match status" value="1"/>
</dbReference>
<dbReference type="InterPro" id="IPR001453">
    <property type="entry name" value="MoaB/Mog_dom"/>
</dbReference>
<name>A0A1H2DBP1_9ACTN</name>
<keyword evidence="5" id="KW-0460">Magnesium</keyword>
<dbReference type="RefSeq" id="WP_092555511.1">
    <property type="nucleotide sequence ID" value="NZ_BOMJ01000045.1"/>
</dbReference>
<dbReference type="UniPathway" id="UPA00344"/>
<evidence type="ECO:0000259" key="6">
    <source>
        <dbReference type="SMART" id="SM00852"/>
    </source>
</evidence>
<dbReference type="InterPro" id="IPR036688">
    <property type="entry name" value="MoeA_C_domain_IV_sf"/>
</dbReference>
<dbReference type="InterPro" id="IPR005110">
    <property type="entry name" value="MoeA_linker/N"/>
</dbReference>
<dbReference type="Pfam" id="PF03453">
    <property type="entry name" value="MoeA_N"/>
    <property type="match status" value="1"/>
</dbReference>
<evidence type="ECO:0000256" key="4">
    <source>
        <dbReference type="ARBA" id="ARBA00047317"/>
    </source>
</evidence>
<dbReference type="PANTHER" id="PTHR10192:SF5">
    <property type="entry name" value="GEPHYRIN"/>
    <property type="match status" value="1"/>
</dbReference>
<evidence type="ECO:0000313" key="8">
    <source>
        <dbReference type="Proteomes" id="UP000198688"/>
    </source>
</evidence>
<keyword evidence="8" id="KW-1185">Reference proteome</keyword>
<sequence>MPWEQAYATARDTPQPLPSEHLAISTATGRVLAAPILARSAAPAFDAAAMDGYAIAGPGPWTVTGRVLAGHPGEIHPLPTGAAVEIGTGAPVPANADAVLPYEHSHCDGPTVTGTIGRQRHIRRTGDDTRPGDLIVPAGRIVTATIAAAAVQAGTEDVLTHQPPTVTLLVTGDEIIAAGTPGPGQVRDSFTGLVHAITHRAGGLLSASSLLRDDPALLHTALDDADTDVVVVSGSSSAGAADHLHTVLNTEKATWHVRSVACRPGHPQALACLPDGRFVISLPGNPHAGLVAALTLLEPLLRTLSGRPVGPLPTTEVTGTATPVPGGVRIVPVRIDGATARIIAGTGSAGLRAAAAADALAVLPPRWTSGDRAATLTPA</sequence>
<evidence type="ECO:0000256" key="5">
    <source>
        <dbReference type="RuleBase" id="RU365090"/>
    </source>
</evidence>
<dbReference type="Pfam" id="PF00994">
    <property type="entry name" value="MoCF_biosynth"/>
    <property type="match status" value="1"/>
</dbReference>
<dbReference type="GO" id="GO:0061599">
    <property type="term" value="F:molybdopterin molybdotransferase activity"/>
    <property type="evidence" value="ECO:0007669"/>
    <property type="project" value="UniProtKB-UniRule"/>
</dbReference>
<evidence type="ECO:0000313" key="7">
    <source>
        <dbReference type="EMBL" id="SDT80170.1"/>
    </source>
</evidence>
<accession>A0A1H2DBP1</accession>
<gene>
    <name evidence="7" type="ORF">SAMN04489716_9093</name>
</gene>
<dbReference type="Gene3D" id="2.170.190.11">
    <property type="entry name" value="Molybdopterin biosynthesis moea protein, domain 3"/>
    <property type="match status" value="1"/>
</dbReference>
<protein>
    <recommendedName>
        <fullName evidence="5">Molybdopterin molybdenumtransferase</fullName>
        <ecNumber evidence="5">2.10.1.1</ecNumber>
    </recommendedName>
</protein>
<dbReference type="Gene3D" id="2.40.340.10">
    <property type="entry name" value="MoeA, C-terminal, domain IV"/>
    <property type="match status" value="1"/>
</dbReference>
<reference evidence="7 8" key="1">
    <citation type="submission" date="2016-10" db="EMBL/GenBank/DDBJ databases">
        <authorList>
            <person name="de Groot N.N."/>
        </authorList>
    </citation>
    <scope>NUCLEOTIDE SEQUENCE [LARGE SCALE GENOMIC DNA]</scope>
    <source>
        <strain evidence="7 8">DSM 43941</strain>
    </source>
</reference>
<organism evidence="7 8">
    <name type="scientific">Actinoplanes derwentensis</name>
    <dbReference type="NCBI Taxonomy" id="113562"/>
    <lineage>
        <taxon>Bacteria</taxon>
        <taxon>Bacillati</taxon>
        <taxon>Actinomycetota</taxon>
        <taxon>Actinomycetes</taxon>
        <taxon>Micromonosporales</taxon>
        <taxon>Micromonosporaceae</taxon>
        <taxon>Actinoplanes</taxon>
    </lineage>
</organism>
<dbReference type="EC" id="2.10.1.1" evidence="5"/>
<comment type="function">
    <text evidence="1 5">Catalyzes the insertion of molybdate into adenylated molybdopterin with the concomitant release of AMP.</text>
</comment>
<dbReference type="InterPro" id="IPR036135">
    <property type="entry name" value="MoeA_linker/N_sf"/>
</dbReference>
<evidence type="ECO:0000256" key="3">
    <source>
        <dbReference type="ARBA" id="ARBA00022505"/>
    </source>
</evidence>
<feature type="domain" description="MoaB/Mog" evidence="6">
    <location>
        <begin position="167"/>
        <end position="303"/>
    </location>
</feature>
<dbReference type="SUPFAM" id="SSF63882">
    <property type="entry name" value="MoeA N-terminal region -like"/>
    <property type="match status" value="1"/>
</dbReference>
<dbReference type="GO" id="GO:0005829">
    <property type="term" value="C:cytosol"/>
    <property type="evidence" value="ECO:0007669"/>
    <property type="project" value="TreeGrafter"/>
</dbReference>
<dbReference type="EMBL" id="LT629758">
    <property type="protein sequence ID" value="SDT80170.1"/>
    <property type="molecule type" value="Genomic_DNA"/>
</dbReference>
<dbReference type="OrthoDB" id="3196725at2"/>
<dbReference type="AlphaFoldDB" id="A0A1H2DBP1"/>
<keyword evidence="3 5" id="KW-0500">Molybdenum</keyword>
<dbReference type="SMART" id="SM00852">
    <property type="entry name" value="MoCF_biosynth"/>
    <property type="match status" value="1"/>
</dbReference>
<keyword evidence="5" id="KW-0479">Metal-binding</keyword>
<dbReference type="InterPro" id="IPR036425">
    <property type="entry name" value="MoaB/Mog-like_dom_sf"/>
</dbReference>
<dbReference type="GO" id="GO:0046872">
    <property type="term" value="F:metal ion binding"/>
    <property type="evidence" value="ECO:0007669"/>
    <property type="project" value="UniProtKB-UniRule"/>
</dbReference>
<keyword evidence="5" id="KW-0501">Molybdenum cofactor biosynthesis</keyword>
<evidence type="ECO:0000256" key="2">
    <source>
        <dbReference type="ARBA" id="ARBA00010763"/>
    </source>
</evidence>
<dbReference type="STRING" id="113562.SAMN04489716_9093"/>
<comment type="catalytic activity">
    <reaction evidence="4">
        <text>adenylyl-molybdopterin + molybdate = Mo-molybdopterin + AMP + H(+)</text>
        <dbReference type="Rhea" id="RHEA:35047"/>
        <dbReference type="ChEBI" id="CHEBI:15378"/>
        <dbReference type="ChEBI" id="CHEBI:36264"/>
        <dbReference type="ChEBI" id="CHEBI:62727"/>
        <dbReference type="ChEBI" id="CHEBI:71302"/>
        <dbReference type="ChEBI" id="CHEBI:456215"/>
        <dbReference type="EC" id="2.10.1.1"/>
    </reaction>
</comment>
<keyword evidence="5 7" id="KW-0808">Transferase</keyword>
<dbReference type="SUPFAM" id="SSF53218">
    <property type="entry name" value="Molybdenum cofactor biosynthesis proteins"/>
    <property type="match status" value="1"/>
</dbReference>